<reference evidence="7" key="1">
    <citation type="journal article" date="2019" name="Int. J. Syst. Evol. Microbiol.">
        <title>The Global Catalogue of Microorganisms (GCM) 10K type strain sequencing project: providing services to taxonomists for standard genome sequencing and annotation.</title>
        <authorList>
            <consortium name="The Broad Institute Genomics Platform"/>
            <consortium name="The Broad Institute Genome Sequencing Center for Infectious Disease"/>
            <person name="Wu L."/>
            <person name="Ma J."/>
        </authorList>
    </citation>
    <scope>NUCLEOTIDE SEQUENCE [LARGE SCALE GENOMIC DNA]</scope>
    <source>
        <strain evidence="7">CGMCC 1.16326</strain>
    </source>
</reference>
<dbReference type="PRINTS" id="PR00032">
    <property type="entry name" value="HTHARAC"/>
</dbReference>
<dbReference type="PROSITE" id="PS00041">
    <property type="entry name" value="HTH_ARAC_FAMILY_1"/>
    <property type="match status" value="1"/>
</dbReference>
<dbReference type="SMART" id="SM00342">
    <property type="entry name" value="HTH_ARAC"/>
    <property type="match status" value="1"/>
</dbReference>
<evidence type="ECO:0000256" key="3">
    <source>
        <dbReference type="ARBA" id="ARBA00023163"/>
    </source>
</evidence>
<dbReference type="PANTHER" id="PTHR11019:SF159">
    <property type="entry name" value="TRANSCRIPTIONAL REGULATOR-RELATED"/>
    <property type="match status" value="1"/>
</dbReference>
<gene>
    <name evidence="6" type="ORF">ACFPPC_21865</name>
</gene>
<organism evidence="6 7">
    <name type="scientific">Bosea vestrisii</name>
    <dbReference type="NCBI Taxonomy" id="151416"/>
    <lineage>
        <taxon>Bacteria</taxon>
        <taxon>Pseudomonadati</taxon>
        <taxon>Pseudomonadota</taxon>
        <taxon>Alphaproteobacteria</taxon>
        <taxon>Hyphomicrobiales</taxon>
        <taxon>Boseaceae</taxon>
        <taxon>Bosea</taxon>
    </lineage>
</organism>
<keyword evidence="2" id="KW-0238">DNA-binding</keyword>
<proteinExistence type="predicted"/>
<protein>
    <submittedName>
        <fullName evidence="6">AraC family transcriptional regulator</fullName>
    </submittedName>
</protein>
<dbReference type="EMBL" id="JBHSLV010000046">
    <property type="protein sequence ID" value="MFC5395281.1"/>
    <property type="molecule type" value="Genomic_DNA"/>
</dbReference>
<comment type="caution">
    <text evidence="6">The sequence shown here is derived from an EMBL/GenBank/DDBJ whole genome shotgun (WGS) entry which is preliminary data.</text>
</comment>
<dbReference type="InterPro" id="IPR018060">
    <property type="entry name" value="HTH_AraC"/>
</dbReference>
<dbReference type="SUPFAM" id="SSF46689">
    <property type="entry name" value="Homeodomain-like"/>
    <property type="match status" value="2"/>
</dbReference>
<dbReference type="Pfam" id="PF12833">
    <property type="entry name" value="HTH_18"/>
    <property type="match status" value="1"/>
</dbReference>
<dbReference type="InterPro" id="IPR018062">
    <property type="entry name" value="HTH_AraC-typ_CS"/>
</dbReference>
<dbReference type="RefSeq" id="WP_377011121.1">
    <property type="nucleotide sequence ID" value="NZ_JBHSLV010000046.1"/>
</dbReference>
<dbReference type="PANTHER" id="PTHR11019">
    <property type="entry name" value="HTH-TYPE TRANSCRIPTIONAL REGULATOR NIMR"/>
    <property type="match status" value="1"/>
</dbReference>
<evidence type="ECO:0000313" key="7">
    <source>
        <dbReference type="Proteomes" id="UP001596104"/>
    </source>
</evidence>
<accession>A0ABW0HF95</accession>
<dbReference type="InterPro" id="IPR009057">
    <property type="entry name" value="Homeodomain-like_sf"/>
</dbReference>
<keyword evidence="7" id="KW-1185">Reference proteome</keyword>
<dbReference type="PROSITE" id="PS01124">
    <property type="entry name" value="HTH_ARAC_FAMILY_2"/>
    <property type="match status" value="1"/>
</dbReference>
<keyword evidence="3" id="KW-0804">Transcription</keyword>
<dbReference type="InterPro" id="IPR032783">
    <property type="entry name" value="AraC_lig"/>
</dbReference>
<dbReference type="InterPro" id="IPR020449">
    <property type="entry name" value="Tscrpt_reg_AraC-type_HTH"/>
</dbReference>
<evidence type="ECO:0000256" key="2">
    <source>
        <dbReference type="ARBA" id="ARBA00023125"/>
    </source>
</evidence>
<dbReference type="Gene3D" id="1.10.10.60">
    <property type="entry name" value="Homeodomain-like"/>
    <property type="match status" value="1"/>
</dbReference>
<evidence type="ECO:0000256" key="1">
    <source>
        <dbReference type="ARBA" id="ARBA00023015"/>
    </source>
</evidence>
<sequence>MLDQSSRRSGPDPLTEMLRGLRLEGVDYARYEMTTPWCLLFPAQPAARLHFMAEQGCWLRTPEGEWVRLEQGDAVLMPRGVEHALASEPGLSAKPTGHCAFQHCCGEIAEARGGGAGEGSGEATLFFSASLCFNVDAQHPMLRMMPELMWVHEMAVHEPAIPALLGTMACELTLDRVGAGGILTRLADVVAAALIRCWVERGCGSATGWVAAARDPDIGRVLAAIHLNPSEDWTVDALAKVMHASRSAFAERFASVVGETPARYVLQVQMHQARQWLERDRMRISAVARRLGYDSEASFSRAFKRVIGKPPSHFRNAEPPVRATRPVDASPAGSASGRLADQAPPRLRQDDDEHPPAID</sequence>
<feature type="compositionally biased region" description="Basic and acidic residues" evidence="4">
    <location>
        <begin position="347"/>
        <end position="359"/>
    </location>
</feature>
<evidence type="ECO:0000259" key="5">
    <source>
        <dbReference type="PROSITE" id="PS01124"/>
    </source>
</evidence>
<feature type="region of interest" description="Disordered" evidence="4">
    <location>
        <begin position="309"/>
        <end position="359"/>
    </location>
</feature>
<feature type="domain" description="HTH araC/xylS-type" evidence="5">
    <location>
        <begin position="219"/>
        <end position="317"/>
    </location>
</feature>
<name>A0ABW0HF95_9HYPH</name>
<evidence type="ECO:0000313" key="6">
    <source>
        <dbReference type="EMBL" id="MFC5395281.1"/>
    </source>
</evidence>
<keyword evidence="1" id="KW-0805">Transcription regulation</keyword>
<evidence type="ECO:0000256" key="4">
    <source>
        <dbReference type="SAM" id="MobiDB-lite"/>
    </source>
</evidence>
<dbReference type="Proteomes" id="UP001596104">
    <property type="component" value="Unassembled WGS sequence"/>
</dbReference>
<dbReference type="Pfam" id="PF12852">
    <property type="entry name" value="Cupin_6"/>
    <property type="match status" value="1"/>
</dbReference>